<evidence type="ECO:0000313" key="3">
    <source>
        <dbReference type="Proteomes" id="UP000010552"/>
    </source>
</evidence>
<protein>
    <submittedName>
        <fullName evidence="2">Zinc finger MYM-type protein 2</fullName>
    </submittedName>
</protein>
<name>L5JR34_PTEAL</name>
<dbReference type="AlphaFoldDB" id="L5JR34"/>
<dbReference type="eggNOG" id="ENOG502QQQ9">
    <property type="taxonomic scope" value="Eukaryota"/>
</dbReference>
<dbReference type="InParanoid" id="L5JR34"/>
<dbReference type="Proteomes" id="UP000010552">
    <property type="component" value="Unassembled WGS sequence"/>
</dbReference>
<evidence type="ECO:0000256" key="1">
    <source>
        <dbReference type="SAM" id="MobiDB-lite"/>
    </source>
</evidence>
<feature type="region of interest" description="Disordered" evidence="1">
    <location>
        <begin position="101"/>
        <end position="120"/>
    </location>
</feature>
<evidence type="ECO:0000313" key="2">
    <source>
        <dbReference type="EMBL" id="ELK01377.1"/>
    </source>
</evidence>
<gene>
    <name evidence="2" type="ORF">PAL_GLEAN10000103</name>
</gene>
<dbReference type="EMBL" id="KB095217">
    <property type="protein sequence ID" value="ELK01377.1"/>
    <property type="molecule type" value="Genomic_DNA"/>
</dbReference>
<keyword evidence="3" id="KW-1185">Reference proteome</keyword>
<sequence>MWRAEVTAQSGCRSRSGAPSSLLARGRSGALRVRAVAHRSAPGVIIDTGVMGSAPLKSADLTVTQPSVPDVPYEPELDIEIDFPRAAEELDMENEFLLPPVFGEEYEEQPRPRSKKKVRN</sequence>
<reference evidence="3" key="1">
    <citation type="journal article" date="2013" name="Science">
        <title>Comparative analysis of bat genomes provides insight into the evolution of flight and immunity.</title>
        <authorList>
            <person name="Zhang G."/>
            <person name="Cowled C."/>
            <person name="Shi Z."/>
            <person name="Huang Z."/>
            <person name="Bishop-Lilly K.A."/>
            <person name="Fang X."/>
            <person name="Wynne J.W."/>
            <person name="Xiong Z."/>
            <person name="Baker M.L."/>
            <person name="Zhao W."/>
            <person name="Tachedjian M."/>
            <person name="Zhu Y."/>
            <person name="Zhou P."/>
            <person name="Jiang X."/>
            <person name="Ng J."/>
            <person name="Yang L."/>
            <person name="Wu L."/>
            <person name="Xiao J."/>
            <person name="Feng Y."/>
            <person name="Chen Y."/>
            <person name="Sun X."/>
            <person name="Zhang Y."/>
            <person name="Marsh G.A."/>
            <person name="Crameri G."/>
            <person name="Broder C.C."/>
            <person name="Frey K.G."/>
            <person name="Wang L.F."/>
            <person name="Wang J."/>
        </authorList>
    </citation>
    <scope>NUCLEOTIDE SEQUENCE [LARGE SCALE GENOMIC DNA]</scope>
</reference>
<organism evidence="2 3">
    <name type="scientific">Pteropus alecto</name>
    <name type="common">Black flying fox</name>
    <dbReference type="NCBI Taxonomy" id="9402"/>
    <lineage>
        <taxon>Eukaryota</taxon>
        <taxon>Metazoa</taxon>
        <taxon>Chordata</taxon>
        <taxon>Craniata</taxon>
        <taxon>Vertebrata</taxon>
        <taxon>Euteleostomi</taxon>
        <taxon>Mammalia</taxon>
        <taxon>Eutheria</taxon>
        <taxon>Laurasiatheria</taxon>
        <taxon>Chiroptera</taxon>
        <taxon>Yinpterochiroptera</taxon>
        <taxon>Pteropodoidea</taxon>
        <taxon>Pteropodidae</taxon>
        <taxon>Pteropodinae</taxon>
        <taxon>Pteropus</taxon>
    </lineage>
</organism>
<proteinExistence type="predicted"/>
<dbReference type="STRING" id="9402.L5JR34"/>
<accession>L5JR34</accession>